<accession>A0A9W4TRQ7</accession>
<dbReference type="Proteomes" id="UP001154259">
    <property type="component" value="Unassembled WGS sequence"/>
</dbReference>
<evidence type="ECO:0000313" key="1">
    <source>
        <dbReference type="EMBL" id="CAI3960305.1"/>
    </source>
</evidence>
<dbReference type="Proteomes" id="UP001154255">
    <property type="component" value="Unassembled WGS sequence"/>
</dbReference>
<evidence type="ECO:0000313" key="4">
    <source>
        <dbReference type="Proteomes" id="UP001154259"/>
    </source>
</evidence>
<gene>
    <name evidence="2" type="ORF">R53529_LOCUS2399</name>
    <name evidence="1" type="ORF">R53530_LOCUS2396</name>
</gene>
<dbReference type="AlphaFoldDB" id="A0A9W4TRQ7"/>
<sequence>MTVPIEEAPANFVPAAAVIRRGLALLGMTGRKGRVGGLYSQM</sequence>
<organism evidence="1 3">
    <name type="scientific">Commensalibacter communis</name>
    <dbReference type="NCBI Taxonomy" id="2972786"/>
    <lineage>
        <taxon>Bacteria</taxon>
        <taxon>Pseudomonadati</taxon>
        <taxon>Pseudomonadota</taxon>
        <taxon>Alphaproteobacteria</taxon>
        <taxon>Acetobacterales</taxon>
        <taxon>Acetobacteraceae</taxon>
    </lineage>
</organism>
<evidence type="ECO:0000313" key="3">
    <source>
        <dbReference type="Proteomes" id="UP001154255"/>
    </source>
</evidence>
<protein>
    <submittedName>
        <fullName evidence="1">Uncharacterized protein</fullName>
    </submittedName>
</protein>
<proteinExistence type="predicted"/>
<reference evidence="1" key="1">
    <citation type="submission" date="2022-10" db="EMBL/GenBank/DDBJ databases">
        <authorList>
            <person name="Botero Cardona J."/>
        </authorList>
    </citation>
    <scope>NUCLEOTIDE SEQUENCE</scope>
    <source>
        <strain evidence="1">LMG 31819</strain>
        <strain evidence="2">R-53529</strain>
    </source>
</reference>
<evidence type="ECO:0000313" key="2">
    <source>
        <dbReference type="EMBL" id="CAI3961879.1"/>
    </source>
</evidence>
<keyword evidence="4" id="KW-1185">Reference proteome</keyword>
<name>A0A9W4TRQ7_9PROT</name>
<dbReference type="EMBL" id="CAMXCS010000019">
    <property type="protein sequence ID" value="CAI3961879.1"/>
    <property type="molecule type" value="Genomic_DNA"/>
</dbReference>
<comment type="caution">
    <text evidence="1">The sequence shown here is derived from an EMBL/GenBank/DDBJ whole genome shotgun (WGS) entry which is preliminary data.</text>
</comment>
<dbReference type="EMBL" id="CAMXCM010000019">
    <property type="protein sequence ID" value="CAI3960305.1"/>
    <property type="molecule type" value="Genomic_DNA"/>
</dbReference>